<dbReference type="EMBL" id="AGUD01000100">
    <property type="protein sequence ID" value="EHN11480.1"/>
    <property type="molecule type" value="Genomic_DNA"/>
</dbReference>
<sequence length="39" mass="4198">MGTLEDRADHPNNGRAPCGVVPVRACYNRPMPAIAPPPR</sequence>
<reference evidence="1 2" key="1">
    <citation type="journal article" date="2013" name="Biodegradation">
        <title>Quantitative proteomic analysis of ibuprofen-degrading Patulibacter sp. strain I11.</title>
        <authorList>
            <person name="Almeida B."/>
            <person name="Kjeldal H."/>
            <person name="Lolas I."/>
            <person name="Knudsen A.D."/>
            <person name="Carvalho G."/>
            <person name="Nielsen K.L."/>
            <person name="Barreto Crespo M.T."/>
            <person name="Stensballe A."/>
            <person name="Nielsen J.L."/>
        </authorList>
    </citation>
    <scope>NUCLEOTIDE SEQUENCE [LARGE SCALE GENOMIC DNA]</scope>
    <source>
        <strain evidence="1 2">I11</strain>
    </source>
</reference>
<dbReference type="Proteomes" id="UP000005143">
    <property type="component" value="Unassembled WGS sequence"/>
</dbReference>
<comment type="caution">
    <text evidence="1">The sequence shown here is derived from an EMBL/GenBank/DDBJ whole genome shotgun (WGS) entry which is preliminary data.</text>
</comment>
<proteinExistence type="predicted"/>
<accession>H0E4B1</accession>
<gene>
    <name evidence="1" type="ORF">PAI11_16380</name>
</gene>
<name>H0E4B1_9ACTN</name>
<evidence type="ECO:0000313" key="2">
    <source>
        <dbReference type="Proteomes" id="UP000005143"/>
    </source>
</evidence>
<evidence type="ECO:0000313" key="1">
    <source>
        <dbReference type="EMBL" id="EHN11480.1"/>
    </source>
</evidence>
<keyword evidence="2" id="KW-1185">Reference proteome</keyword>
<organism evidence="1 2">
    <name type="scientific">Patulibacter medicamentivorans</name>
    <dbReference type="NCBI Taxonomy" id="1097667"/>
    <lineage>
        <taxon>Bacteria</taxon>
        <taxon>Bacillati</taxon>
        <taxon>Actinomycetota</taxon>
        <taxon>Thermoleophilia</taxon>
        <taxon>Solirubrobacterales</taxon>
        <taxon>Patulibacteraceae</taxon>
        <taxon>Patulibacter</taxon>
    </lineage>
</organism>
<protein>
    <submittedName>
        <fullName evidence="1">Uncharacterized protein</fullName>
    </submittedName>
</protein>
<dbReference type="AlphaFoldDB" id="H0E4B1"/>